<accession>A0A178KKU0</accession>
<proteinExistence type="predicted"/>
<comment type="caution">
    <text evidence="1">The sequence shown here is derived from an EMBL/GenBank/DDBJ whole genome shotgun (WGS) entry which is preliminary data.</text>
</comment>
<evidence type="ECO:0000313" key="1">
    <source>
        <dbReference type="EMBL" id="OAN17998.1"/>
    </source>
</evidence>
<dbReference type="OrthoDB" id="5918453at2"/>
<dbReference type="RefSeq" id="WP_068327752.1">
    <property type="nucleotide sequence ID" value="NZ_LVHF01000012.1"/>
</dbReference>
<sequence>MSEYEQLSVLYNQHYLADEPEQAMAIALEQLDMDPSDSVALLRFALSVQGSCDKVQPFFSQYGANNEFQFVTELAKLVIKKECNIQLD</sequence>
<keyword evidence="2" id="KW-1185">Reference proteome</keyword>
<dbReference type="EMBL" id="LVHF01000012">
    <property type="protein sequence ID" value="OAN17998.1"/>
    <property type="molecule type" value="Genomic_DNA"/>
</dbReference>
<dbReference type="Proteomes" id="UP000078503">
    <property type="component" value="Unassembled WGS sequence"/>
</dbReference>
<dbReference type="AlphaFoldDB" id="A0A178KKU0"/>
<reference evidence="1 2" key="1">
    <citation type="submission" date="2016-03" db="EMBL/GenBank/DDBJ databases">
        <title>Photobacterium proteolyticum sp. nov. a protease producing bacterium isolated from ocean sediments of Laizhou Bay.</title>
        <authorList>
            <person name="Li Y."/>
        </authorList>
    </citation>
    <scope>NUCLEOTIDE SEQUENCE [LARGE SCALE GENOMIC DNA]</scope>
    <source>
        <strain evidence="1 2">R-40508</strain>
    </source>
</reference>
<protein>
    <submittedName>
        <fullName evidence="1">Uncharacterized protein</fullName>
    </submittedName>
</protein>
<name>A0A178KKU0_9GAMM</name>
<gene>
    <name evidence="1" type="ORF">A3K86_03505</name>
</gene>
<evidence type="ECO:0000313" key="2">
    <source>
        <dbReference type="Proteomes" id="UP000078503"/>
    </source>
</evidence>
<dbReference type="STRING" id="858640.A3K86_03505"/>
<organism evidence="1 2">
    <name type="scientific">Photobacterium jeanii</name>
    <dbReference type="NCBI Taxonomy" id="858640"/>
    <lineage>
        <taxon>Bacteria</taxon>
        <taxon>Pseudomonadati</taxon>
        <taxon>Pseudomonadota</taxon>
        <taxon>Gammaproteobacteria</taxon>
        <taxon>Vibrionales</taxon>
        <taxon>Vibrionaceae</taxon>
        <taxon>Photobacterium</taxon>
    </lineage>
</organism>